<evidence type="ECO:0000313" key="2">
    <source>
        <dbReference type="EMBL" id="PWB75444.1"/>
    </source>
</evidence>
<proteinExistence type="predicted"/>
<feature type="domain" description="PKD" evidence="1">
    <location>
        <begin position="449"/>
        <end position="533"/>
    </location>
</feature>
<organism evidence="2 3">
    <name type="scientific">candidate division GN15 bacterium</name>
    <dbReference type="NCBI Taxonomy" id="2072418"/>
    <lineage>
        <taxon>Bacteria</taxon>
        <taxon>candidate division GN15</taxon>
    </lineage>
</organism>
<dbReference type="PROSITE" id="PS51257">
    <property type="entry name" value="PROKAR_LIPOPROTEIN"/>
    <property type="match status" value="1"/>
</dbReference>
<dbReference type="InterPro" id="IPR035986">
    <property type="entry name" value="PKD_dom_sf"/>
</dbReference>
<reference evidence="2 3" key="1">
    <citation type="journal article" date="2018" name="ISME J.">
        <title>A methanotrophic archaeon couples anaerobic oxidation of methane to Fe(III) reduction.</title>
        <authorList>
            <person name="Cai C."/>
            <person name="Leu A.O."/>
            <person name="Xie G.J."/>
            <person name="Guo J."/>
            <person name="Feng Y."/>
            <person name="Zhao J.X."/>
            <person name="Tyson G.W."/>
            <person name="Yuan Z."/>
            <person name="Hu S."/>
        </authorList>
    </citation>
    <scope>NUCLEOTIDE SEQUENCE [LARGE SCALE GENOMIC DNA]</scope>
    <source>
        <strain evidence="2">FeB_12</strain>
    </source>
</reference>
<protein>
    <recommendedName>
        <fullName evidence="1">PKD domain-containing protein</fullName>
    </recommendedName>
</protein>
<comment type="caution">
    <text evidence="2">The sequence shown here is derived from an EMBL/GenBank/DDBJ whole genome shotgun (WGS) entry which is preliminary data.</text>
</comment>
<dbReference type="Proteomes" id="UP000250918">
    <property type="component" value="Unassembled WGS sequence"/>
</dbReference>
<evidence type="ECO:0000259" key="1">
    <source>
        <dbReference type="PROSITE" id="PS50093"/>
    </source>
</evidence>
<dbReference type="InterPro" id="IPR022409">
    <property type="entry name" value="PKD/Chitinase_dom"/>
</dbReference>
<dbReference type="SUPFAM" id="SSF48695">
    <property type="entry name" value="Multiheme cytochromes"/>
    <property type="match status" value="1"/>
</dbReference>
<gene>
    <name evidence="2" type="ORF">C3F09_02300</name>
</gene>
<dbReference type="SUPFAM" id="SSF49299">
    <property type="entry name" value="PKD domain"/>
    <property type="match status" value="2"/>
</dbReference>
<accession>A0A855X4B4</accession>
<name>A0A855X4B4_9BACT</name>
<dbReference type="Pfam" id="PF18911">
    <property type="entry name" value="PKD_4"/>
    <property type="match status" value="2"/>
</dbReference>
<feature type="domain" description="PKD" evidence="1">
    <location>
        <begin position="365"/>
        <end position="452"/>
    </location>
</feature>
<dbReference type="Gene3D" id="2.60.40.10">
    <property type="entry name" value="Immunoglobulins"/>
    <property type="match status" value="2"/>
</dbReference>
<sequence length="537" mass="57101">MVQKLLLLGILMSLTAGLFVAVGCDKLITQVNNNTVYDSTLGEDCKRCHGDDDKIIRIPLAQWQNSRHASSGLIEATIDYGGQDYVTSTCGKRCHTSEGFKKYVAGDSTSAVTGPSVVDCFTCHLPHTGDYGDWRMDTLRGERPTTDLGNFTYYGAGKSNQCAICHMAAHVPIFATAPGTVRLDTIGPDGPHNSAQANIMIGTGGVRFGTATITNSHGTVNDSLKNGCLSCHFGSGLGYDFGEHTFKLLDQNSGIQYVANCNVAGCHSGSPATVTDLFDGTAFPRLDSIRALGDSIKNLLLAYPILTGADTDTTAFFRDSTVPSDAAKILFNYLLYKKDGSRGVHNAKYTLQLLKESAAQWDSVPKAIIEPSVARGCIGVSVDFANLSHGAVTTSTWDFGDGTTPEQLNGIADGVHPFMKSGSFTVKLTLDGSSGRAVATVAIVVDTTPTAQFVMTADTVYVDSVVTFTDQSTGQPTTWSWDFGDGVGTSTEQNPQYTYTTTGLFDVRLIAGNACGVDTLIDTIIVTTPTPQVMGKR</sequence>
<dbReference type="CDD" id="cd00146">
    <property type="entry name" value="PKD"/>
    <property type="match status" value="2"/>
</dbReference>
<dbReference type="InterPro" id="IPR013783">
    <property type="entry name" value="Ig-like_fold"/>
</dbReference>
<dbReference type="PROSITE" id="PS50093">
    <property type="entry name" value="PKD"/>
    <property type="match status" value="2"/>
</dbReference>
<dbReference type="SMART" id="SM00089">
    <property type="entry name" value="PKD"/>
    <property type="match status" value="2"/>
</dbReference>
<dbReference type="AlphaFoldDB" id="A0A855X4B4"/>
<evidence type="ECO:0000313" key="3">
    <source>
        <dbReference type="Proteomes" id="UP000250918"/>
    </source>
</evidence>
<dbReference type="EMBL" id="PQAP01000009">
    <property type="protein sequence ID" value="PWB75444.1"/>
    <property type="molecule type" value="Genomic_DNA"/>
</dbReference>
<dbReference type="InterPro" id="IPR036280">
    <property type="entry name" value="Multihaem_cyt_sf"/>
</dbReference>
<dbReference type="Gene3D" id="1.10.1130.10">
    <property type="entry name" value="Flavocytochrome C3, Chain A"/>
    <property type="match status" value="1"/>
</dbReference>
<dbReference type="InterPro" id="IPR000601">
    <property type="entry name" value="PKD_dom"/>
</dbReference>